<dbReference type="NCBIfam" id="TIGR00756">
    <property type="entry name" value="PPR"/>
    <property type="match status" value="6"/>
</dbReference>
<dbReference type="OrthoDB" id="185373at2759"/>
<accession>A0A9D4V4B2</accession>
<dbReference type="FunFam" id="1.25.40.10:FF:000031">
    <property type="entry name" value="Pentatricopeptide repeat-containing protein mitochondrial"/>
    <property type="match status" value="2"/>
</dbReference>
<dbReference type="EMBL" id="JABFUD020000006">
    <property type="protein sequence ID" value="KAI5079235.1"/>
    <property type="molecule type" value="Genomic_DNA"/>
</dbReference>
<name>A0A9D4V4B2_ADICA</name>
<feature type="repeat" description="PPR" evidence="4">
    <location>
        <begin position="551"/>
        <end position="585"/>
    </location>
</feature>
<evidence type="ECO:0000256" key="4">
    <source>
        <dbReference type="PROSITE-ProRule" id="PRU00708"/>
    </source>
</evidence>
<evidence type="ECO:0008006" key="7">
    <source>
        <dbReference type="Google" id="ProtNLM"/>
    </source>
</evidence>
<proteinExistence type="inferred from homology"/>
<organism evidence="5 6">
    <name type="scientific">Adiantum capillus-veneris</name>
    <name type="common">Maidenhair fern</name>
    <dbReference type="NCBI Taxonomy" id="13818"/>
    <lineage>
        <taxon>Eukaryota</taxon>
        <taxon>Viridiplantae</taxon>
        <taxon>Streptophyta</taxon>
        <taxon>Embryophyta</taxon>
        <taxon>Tracheophyta</taxon>
        <taxon>Polypodiopsida</taxon>
        <taxon>Polypodiidae</taxon>
        <taxon>Polypodiales</taxon>
        <taxon>Pteridineae</taxon>
        <taxon>Pteridaceae</taxon>
        <taxon>Vittarioideae</taxon>
        <taxon>Adiantum</taxon>
    </lineage>
</organism>
<evidence type="ECO:0000313" key="6">
    <source>
        <dbReference type="Proteomes" id="UP000886520"/>
    </source>
</evidence>
<protein>
    <recommendedName>
        <fullName evidence="7">Pentatricopeptide repeat-containing protein</fullName>
    </recommendedName>
</protein>
<feature type="repeat" description="PPR" evidence="4">
    <location>
        <begin position="45"/>
        <end position="79"/>
    </location>
</feature>
<dbReference type="Pfam" id="PF01535">
    <property type="entry name" value="PPR"/>
    <property type="match status" value="7"/>
</dbReference>
<sequence length="807" mass="89999">MQNLQCFSNELQKSSRLGCQLIRTHASEGRLCEAVGVFNSLQEKNVYAWTALISAYVQHHQSDDAILVYNRMRSEGISPNSHTFFAVLKACAGHCHLNVGKLLHYQIVDQDCRSGNFIENALIYMYASCGCVEDAWDVFSKLPGRPDAISWASLICGCAQHGHGHVALQLFLRMLQYGSKPNEFTLICIINSCTDLHVLKEGRLVHACVLKQNCEQDKYIGCSLLNLYAKCGSIEDAFKVFEGLNRQTVVAWSSMILGYAEHGHAAQAIHLFQQMQSKGVVPNEITFVCVLKACWKLSALEDGKEIHAFLVKLGIDCDVLIGSTLIDMYATCGKLEDAYKVFDKLVMRNVVCWSIMISGYEEHGDNEEALRLYYMMQLEGAQADQFLYVIIINVCTNLKALDHGETIHAEITKLGFASDLYVGSNLVDMYAKCGRLPEAFWVFNHLSARDVVAWSAVIEGFSMQGCEEEALQLFQDMLKDEMEPNEVTFLSVLKACTSMSDLRIGNIVYMYTIELGLESVRVIGNTLVDMYAKCGALEEAHRVFDKLLLRDVVSWNALIGGYADIGYGWEALQLSEKLQSKGLVDADEFTVMAILKACSSMAASDHGKLIHAELVKRGFENEMAICNSLVNMYAKCGSLVDAHKVVDEPLAHSMVSWNALIGGCADHGHMTAAKSYFKRMQTYNLQPNEVTFINLLSGCNHAGWIEEGYYLLQFMQNEYSLTPTIRHFICLMDILGRAGCLGEAEDLVFMMPFEPDAFMWMSLLSSCEKHGYLQQGEEVFNFFLQAADTTAAAYVLMSNISVAKLSG</sequence>
<dbReference type="FunFam" id="1.25.40.10:FF:000242">
    <property type="entry name" value="Pentatricopeptide repeat-containing protein"/>
    <property type="match status" value="1"/>
</dbReference>
<dbReference type="GO" id="GO:0009451">
    <property type="term" value="P:RNA modification"/>
    <property type="evidence" value="ECO:0007669"/>
    <property type="project" value="InterPro"/>
</dbReference>
<feature type="repeat" description="PPR" evidence="4">
    <location>
        <begin position="349"/>
        <end position="383"/>
    </location>
</feature>
<comment type="caution">
    <text evidence="5">The sequence shown here is derived from an EMBL/GenBank/DDBJ whole genome shotgun (WGS) entry which is preliminary data.</text>
</comment>
<feature type="repeat" description="PPR" evidence="4">
    <location>
        <begin position="147"/>
        <end position="181"/>
    </location>
</feature>
<comment type="similarity">
    <text evidence="1">Belongs to the PPR family. PCMP-H subfamily.</text>
</comment>
<gene>
    <name evidence="5" type="ORF">GOP47_0006906</name>
</gene>
<feature type="repeat" description="PPR" evidence="4">
    <location>
        <begin position="653"/>
        <end position="687"/>
    </location>
</feature>
<dbReference type="PANTHER" id="PTHR47926">
    <property type="entry name" value="PENTATRICOPEPTIDE REPEAT-CONTAINING PROTEIN"/>
    <property type="match status" value="1"/>
</dbReference>
<feature type="repeat" description="PPR" evidence="4">
    <location>
        <begin position="450"/>
        <end position="484"/>
    </location>
</feature>
<keyword evidence="2" id="KW-0677">Repeat</keyword>
<evidence type="ECO:0000313" key="5">
    <source>
        <dbReference type="EMBL" id="KAI5079235.1"/>
    </source>
</evidence>
<reference evidence="5" key="1">
    <citation type="submission" date="2021-01" db="EMBL/GenBank/DDBJ databases">
        <title>Adiantum capillus-veneris genome.</title>
        <authorList>
            <person name="Fang Y."/>
            <person name="Liao Q."/>
        </authorList>
    </citation>
    <scope>NUCLEOTIDE SEQUENCE</scope>
    <source>
        <strain evidence="5">H3</strain>
        <tissue evidence="5">Leaf</tissue>
    </source>
</reference>
<dbReference type="InterPro" id="IPR011990">
    <property type="entry name" value="TPR-like_helical_dom_sf"/>
</dbReference>
<evidence type="ECO:0000256" key="2">
    <source>
        <dbReference type="ARBA" id="ARBA00022737"/>
    </source>
</evidence>
<dbReference type="Proteomes" id="UP000886520">
    <property type="component" value="Chromosome 6"/>
</dbReference>
<dbReference type="Pfam" id="PF13041">
    <property type="entry name" value="PPR_2"/>
    <property type="match status" value="6"/>
</dbReference>
<keyword evidence="6" id="KW-1185">Reference proteome</keyword>
<dbReference type="PROSITE" id="PS51375">
    <property type="entry name" value="PPR"/>
    <property type="match status" value="7"/>
</dbReference>
<dbReference type="InterPro" id="IPR002885">
    <property type="entry name" value="PPR_rpt"/>
</dbReference>
<feature type="repeat" description="PPR" evidence="4">
    <location>
        <begin position="248"/>
        <end position="282"/>
    </location>
</feature>
<dbReference type="InterPro" id="IPR046960">
    <property type="entry name" value="PPR_At4g14850-like_plant"/>
</dbReference>
<keyword evidence="3" id="KW-0809">Transit peptide</keyword>
<evidence type="ECO:0000256" key="3">
    <source>
        <dbReference type="ARBA" id="ARBA00022946"/>
    </source>
</evidence>
<dbReference type="SUPFAM" id="SSF48452">
    <property type="entry name" value="TPR-like"/>
    <property type="match status" value="1"/>
</dbReference>
<dbReference type="AlphaFoldDB" id="A0A9D4V4B2"/>
<dbReference type="FunFam" id="1.25.40.10:FF:000285">
    <property type="entry name" value="Pentatricopeptide repeat-containing protein, chloroplastic"/>
    <property type="match status" value="1"/>
</dbReference>
<dbReference type="Gene3D" id="1.25.40.10">
    <property type="entry name" value="Tetratricopeptide repeat domain"/>
    <property type="match status" value="7"/>
</dbReference>
<evidence type="ECO:0000256" key="1">
    <source>
        <dbReference type="ARBA" id="ARBA00006643"/>
    </source>
</evidence>
<dbReference type="GO" id="GO:0003723">
    <property type="term" value="F:RNA binding"/>
    <property type="evidence" value="ECO:0007669"/>
    <property type="project" value="InterPro"/>
</dbReference>
<dbReference type="FunFam" id="1.25.40.10:FF:000488">
    <property type="entry name" value="Pentatricopeptide repeat-containing protein, mitochondrial"/>
    <property type="match status" value="1"/>
</dbReference>